<feature type="region of interest" description="Disordered" evidence="1">
    <location>
        <begin position="109"/>
        <end position="149"/>
    </location>
</feature>
<evidence type="ECO:0000256" key="2">
    <source>
        <dbReference type="SAM" id="SignalP"/>
    </source>
</evidence>
<dbReference type="OrthoDB" id="2355984at2759"/>
<feature type="chain" id="PRO_5034020590" evidence="2">
    <location>
        <begin position="20"/>
        <end position="329"/>
    </location>
</feature>
<sequence>MPAALSWSLLNSLVSLVRVVGTLLLEPQLGEDGPPPPEQPQFNQDALRQCEGIIDSFRRGEISKARAQLGLNRALTAAQAATGASEDAFDAAYTSFAAALDDHERQIQVAAQQGQRGQPPPGPEDPALPAGHAPPPAGRQNDPYPWTPEGIIHSALNPIANHGDETHRILCLLLSDPKAARRSVLMARNVPEFPDSEWTNLLGGKVVNLDVIVSGLFSTVLEDQRTEILAGGVELRFGHNEPIRTVRDMGTWTVAFSKLETAFLFIYPHRRAELTVYRDFINSMFAAVSSDFHGRIIEFDKACRRRLASTPKPPVLGPASLHRPQDGAR</sequence>
<comment type="caution">
    <text evidence="3">The sequence shown here is derived from an EMBL/GenBank/DDBJ whole genome shotgun (WGS) entry which is preliminary data.</text>
</comment>
<dbReference type="Proteomes" id="UP000613580">
    <property type="component" value="Unassembled WGS sequence"/>
</dbReference>
<evidence type="ECO:0000256" key="1">
    <source>
        <dbReference type="SAM" id="MobiDB-lite"/>
    </source>
</evidence>
<proteinExistence type="predicted"/>
<feature type="region of interest" description="Disordered" evidence="1">
    <location>
        <begin position="310"/>
        <end position="329"/>
    </location>
</feature>
<evidence type="ECO:0000313" key="4">
    <source>
        <dbReference type="Proteomes" id="UP000613580"/>
    </source>
</evidence>
<accession>A0A8H6TKD9</accession>
<evidence type="ECO:0000313" key="3">
    <source>
        <dbReference type="EMBL" id="KAF7318342.1"/>
    </source>
</evidence>
<organism evidence="3 4">
    <name type="scientific">Mycena chlorophos</name>
    <name type="common">Agaric fungus</name>
    <name type="synonym">Agaricus chlorophos</name>
    <dbReference type="NCBI Taxonomy" id="658473"/>
    <lineage>
        <taxon>Eukaryota</taxon>
        <taxon>Fungi</taxon>
        <taxon>Dikarya</taxon>
        <taxon>Basidiomycota</taxon>
        <taxon>Agaricomycotina</taxon>
        <taxon>Agaricomycetes</taxon>
        <taxon>Agaricomycetidae</taxon>
        <taxon>Agaricales</taxon>
        <taxon>Marasmiineae</taxon>
        <taxon>Mycenaceae</taxon>
        <taxon>Mycena</taxon>
    </lineage>
</organism>
<keyword evidence="2" id="KW-0732">Signal</keyword>
<feature type="signal peptide" evidence="2">
    <location>
        <begin position="1"/>
        <end position="19"/>
    </location>
</feature>
<name>A0A8H6TKD9_MYCCL</name>
<dbReference type="AlphaFoldDB" id="A0A8H6TKD9"/>
<keyword evidence="4" id="KW-1185">Reference proteome</keyword>
<dbReference type="EMBL" id="JACAZE010000004">
    <property type="protein sequence ID" value="KAF7318342.1"/>
    <property type="molecule type" value="Genomic_DNA"/>
</dbReference>
<reference evidence="3" key="1">
    <citation type="submission" date="2020-05" db="EMBL/GenBank/DDBJ databases">
        <title>Mycena genomes resolve the evolution of fungal bioluminescence.</title>
        <authorList>
            <person name="Tsai I.J."/>
        </authorList>
    </citation>
    <scope>NUCLEOTIDE SEQUENCE</scope>
    <source>
        <strain evidence="3">110903Hualien_Pintung</strain>
    </source>
</reference>
<protein>
    <submittedName>
        <fullName evidence="3">C3H1-type domain-containing protein</fullName>
    </submittedName>
</protein>
<gene>
    <name evidence="3" type="ORF">HMN09_00343000</name>
</gene>
<feature type="compositionally biased region" description="Pro residues" evidence="1">
    <location>
        <begin position="118"/>
        <end position="137"/>
    </location>
</feature>